<feature type="compositionally biased region" description="Low complexity" evidence="1">
    <location>
        <begin position="8"/>
        <end position="35"/>
    </location>
</feature>
<organism evidence="2 3">
    <name type="scientific">Diaporthe helianthi</name>
    <dbReference type="NCBI Taxonomy" id="158607"/>
    <lineage>
        <taxon>Eukaryota</taxon>
        <taxon>Fungi</taxon>
        <taxon>Dikarya</taxon>
        <taxon>Ascomycota</taxon>
        <taxon>Pezizomycotina</taxon>
        <taxon>Sordariomycetes</taxon>
        <taxon>Sordariomycetidae</taxon>
        <taxon>Diaporthales</taxon>
        <taxon>Diaporthaceae</taxon>
        <taxon>Diaporthe</taxon>
    </lineage>
</organism>
<proteinExistence type="predicted"/>
<feature type="compositionally biased region" description="Low complexity" evidence="1">
    <location>
        <begin position="141"/>
        <end position="157"/>
    </location>
</feature>
<gene>
    <name evidence="2" type="ORF">DHEL01_v202435</name>
</gene>
<evidence type="ECO:0000256" key="1">
    <source>
        <dbReference type="SAM" id="MobiDB-lite"/>
    </source>
</evidence>
<evidence type="ECO:0008006" key="4">
    <source>
        <dbReference type="Google" id="ProtNLM"/>
    </source>
</evidence>
<dbReference type="EMBL" id="MAVT02000133">
    <property type="protein sequence ID" value="POS79160.1"/>
    <property type="molecule type" value="Genomic_DNA"/>
</dbReference>
<reference evidence="2" key="1">
    <citation type="submission" date="2017-09" db="EMBL/GenBank/DDBJ databases">
        <title>Polyketide synthases of a Diaporthe helianthi virulent isolate.</title>
        <authorList>
            <person name="Baroncelli R."/>
        </authorList>
    </citation>
    <scope>NUCLEOTIDE SEQUENCE [LARGE SCALE GENOMIC DNA]</scope>
    <source>
        <strain evidence="2">7/96</strain>
    </source>
</reference>
<dbReference type="Proteomes" id="UP000094444">
    <property type="component" value="Unassembled WGS sequence"/>
</dbReference>
<comment type="caution">
    <text evidence="2">The sequence shown here is derived from an EMBL/GenBank/DDBJ whole genome shotgun (WGS) entry which is preliminary data.</text>
</comment>
<dbReference type="InParanoid" id="A0A2P5I9I3"/>
<evidence type="ECO:0000313" key="2">
    <source>
        <dbReference type="EMBL" id="POS79160.1"/>
    </source>
</evidence>
<feature type="compositionally biased region" description="Basic residues" evidence="1">
    <location>
        <begin position="158"/>
        <end position="179"/>
    </location>
</feature>
<name>A0A2P5I9I3_DIAHE</name>
<dbReference type="STRING" id="158607.A0A2P5I9I3"/>
<protein>
    <recommendedName>
        <fullName evidence="4">Glycine zipper 2TM domain-containing protein</fullName>
    </recommendedName>
</protein>
<keyword evidence="3" id="KW-1185">Reference proteome</keyword>
<feature type="region of interest" description="Disordered" evidence="1">
    <location>
        <begin position="95"/>
        <end position="179"/>
    </location>
</feature>
<accession>A0A2P5I9I3</accession>
<dbReference type="AlphaFoldDB" id="A0A2P5I9I3"/>
<feature type="compositionally biased region" description="Basic residues" evidence="1">
    <location>
        <begin position="95"/>
        <end position="113"/>
    </location>
</feature>
<sequence length="179" mass="18463">MSAADYYGGHPSQYQQHSQYAAPQQQQYAPGPASSYDNRQTGQPQDGEKGLMATVIGGGAGGAIGHKMSHGSKFKTLLGGAAGAAVANAIEHKIKGKKQPSHGHGHGHGHGHHPPPPPHHAQHHAHHGQGGSFGGLLPAPGSQHGGSMSSLGSLFGGKQHHGPPSHHSSHHGHHGHHKW</sequence>
<feature type="region of interest" description="Disordered" evidence="1">
    <location>
        <begin position="1"/>
        <end position="54"/>
    </location>
</feature>
<evidence type="ECO:0000313" key="3">
    <source>
        <dbReference type="Proteomes" id="UP000094444"/>
    </source>
</evidence>